<dbReference type="InterPro" id="IPR019188">
    <property type="entry name" value="SNAPC1"/>
</dbReference>
<dbReference type="EMBL" id="DAKRPA010000057">
    <property type="protein sequence ID" value="DBA00880.1"/>
    <property type="molecule type" value="Genomic_DNA"/>
</dbReference>
<feature type="compositionally biased region" description="Basic residues" evidence="1">
    <location>
        <begin position="53"/>
        <end position="65"/>
    </location>
</feature>
<dbReference type="GO" id="GO:0019185">
    <property type="term" value="C:snRNA-activating protein complex"/>
    <property type="evidence" value="ECO:0007669"/>
    <property type="project" value="TreeGrafter"/>
</dbReference>
<sequence length="299" mass="33124">MASRPTSAAGNDAPARNDRDDGVHDAAGATDAAGDAPQRAGGGGRNARPPLAPKKKTGRVVKTKKPPTPLRRKLEEPDVDWDNALPNFGRCVAQELKQLTDTFVSQGEISFSAFKRCWTTQRMSTLYHVEFWESTPARVHQIVLHQALAFVLDSIERAEQAMGGRDAVARLLAAVFALYCAYSVQLGTPKHKIAVNPREWAQLMQLEASLMSNAKSEFPSAFEEALVMLDRLSTSDNAFLKCLQGPAPRLRLRRRLPLARLPTRENVAPLRQPEQEITYDNTLEMPVRSPLCVVVLLKY</sequence>
<gene>
    <name evidence="2" type="ORF">N0F65_008523</name>
</gene>
<feature type="compositionally biased region" description="Low complexity" evidence="1">
    <location>
        <begin position="25"/>
        <end position="39"/>
    </location>
</feature>
<dbReference type="Proteomes" id="UP001146120">
    <property type="component" value="Unassembled WGS sequence"/>
</dbReference>
<dbReference type="GO" id="GO:0042796">
    <property type="term" value="P:snRNA transcription by RNA polymerase III"/>
    <property type="evidence" value="ECO:0007669"/>
    <property type="project" value="TreeGrafter"/>
</dbReference>
<dbReference type="PANTHER" id="PTHR15131:SF3">
    <property type="entry name" value="SNRNA-ACTIVATING PROTEIN COMPLEX SUBUNIT 1"/>
    <property type="match status" value="1"/>
</dbReference>
<dbReference type="GO" id="GO:0043565">
    <property type="term" value="F:sequence-specific DNA binding"/>
    <property type="evidence" value="ECO:0007669"/>
    <property type="project" value="TreeGrafter"/>
</dbReference>
<proteinExistence type="predicted"/>
<reference evidence="2" key="2">
    <citation type="journal article" date="2023" name="Microbiol Resour">
        <title>Decontamination and Annotation of the Draft Genome Sequence of the Oomycete Lagenidium giganteum ARSEF 373.</title>
        <authorList>
            <person name="Morgan W.R."/>
            <person name="Tartar A."/>
        </authorList>
    </citation>
    <scope>NUCLEOTIDE SEQUENCE</scope>
    <source>
        <strain evidence="2">ARSEF 373</strain>
    </source>
</reference>
<protein>
    <submittedName>
        <fullName evidence="2">Uncharacterized protein</fullName>
    </submittedName>
</protein>
<dbReference type="PANTHER" id="PTHR15131">
    <property type="entry name" value="SMALL NUCLEAR RNA ACTIVATING COMPLEX, POLYPEPTIDE 1"/>
    <property type="match status" value="1"/>
</dbReference>
<feature type="compositionally biased region" description="Basic and acidic residues" evidence="1">
    <location>
        <begin position="15"/>
        <end position="24"/>
    </location>
</feature>
<evidence type="ECO:0000256" key="1">
    <source>
        <dbReference type="SAM" id="MobiDB-lite"/>
    </source>
</evidence>
<feature type="region of interest" description="Disordered" evidence="1">
    <location>
        <begin position="1"/>
        <end position="75"/>
    </location>
</feature>
<dbReference type="GO" id="GO:0042795">
    <property type="term" value="P:snRNA transcription by RNA polymerase II"/>
    <property type="evidence" value="ECO:0007669"/>
    <property type="project" value="TreeGrafter"/>
</dbReference>
<dbReference type="Pfam" id="PF09808">
    <property type="entry name" value="SNAPC1"/>
    <property type="match status" value="1"/>
</dbReference>
<organism evidence="2 3">
    <name type="scientific">Lagenidium giganteum</name>
    <dbReference type="NCBI Taxonomy" id="4803"/>
    <lineage>
        <taxon>Eukaryota</taxon>
        <taxon>Sar</taxon>
        <taxon>Stramenopiles</taxon>
        <taxon>Oomycota</taxon>
        <taxon>Peronosporomycetes</taxon>
        <taxon>Pythiales</taxon>
        <taxon>Pythiaceae</taxon>
    </lineage>
</organism>
<name>A0AAV2Z5A8_9STRA</name>
<evidence type="ECO:0000313" key="3">
    <source>
        <dbReference type="Proteomes" id="UP001146120"/>
    </source>
</evidence>
<accession>A0AAV2Z5A8</accession>
<dbReference type="AlphaFoldDB" id="A0AAV2Z5A8"/>
<comment type="caution">
    <text evidence="2">The sequence shown here is derived from an EMBL/GenBank/DDBJ whole genome shotgun (WGS) entry which is preliminary data.</text>
</comment>
<reference evidence="2" key="1">
    <citation type="submission" date="2022-11" db="EMBL/GenBank/DDBJ databases">
        <authorList>
            <person name="Morgan W.R."/>
            <person name="Tartar A."/>
        </authorList>
    </citation>
    <scope>NUCLEOTIDE SEQUENCE</scope>
    <source>
        <strain evidence="2">ARSEF 373</strain>
    </source>
</reference>
<evidence type="ECO:0000313" key="2">
    <source>
        <dbReference type="EMBL" id="DBA00880.1"/>
    </source>
</evidence>
<keyword evidence="3" id="KW-1185">Reference proteome</keyword>